<protein>
    <submittedName>
        <fullName evidence="4">Uncharacterized protein</fullName>
    </submittedName>
</protein>
<proteinExistence type="predicted"/>
<dbReference type="AlphaFoldDB" id="A0A6C0B820"/>
<dbReference type="PANTHER" id="PTHR24173">
    <property type="entry name" value="ANKYRIN REPEAT CONTAINING"/>
    <property type="match status" value="1"/>
</dbReference>
<keyword evidence="2" id="KW-0040">ANK repeat</keyword>
<evidence type="ECO:0000256" key="3">
    <source>
        <dbReference type="SAM" id="MobiDB-lite"/>
    </source>
</evidence>
<dbReference type="InterPro" id="IPR002110">
    <property type="entry name" value="Ankyrin_rpt"/>
</dbReference>
<sequence>MGKYSRKTRKKIGGVRPSELRKAKALEKKIVDSIQLTEAPMSSLGTKIKDKMPQLDKKHSKKMNEPIVVQGFPAEESSYNSNKVVATAVGVPMEDAIVVGRINNKNYEDFMEVVGPVPAPPAKAIKKLDIPIMPPLSVESKPRVSNVMPPPPPAISKPRVSNVMPPVPPATSKPRVSNIMPPPPPERKSATPNPQIPNVRLPVPPTKSASTLKLSRSVRPPAPGVLSATPVLYEDVLYITFIKSILEETLNLKTDIDKIQKYVEKPFIYDKINKTFLKEDLTVNMKILKTYKKNEVQPFEPDNIGQITIHWKPTKGESIFEKCTPLLIAAKFGLTRMCKIIIDAVKSNEKRKKMLLQGDFWGNTPLSLSARYGYKSLCTYFIEKHSELNINLEGYLWPQETYSTIQDIDTPPAMYGDCFGKTPLMIACEKGHMEIVEILLRQGANPLAKNDINQSALHHCVLKCCPTATNYKTPFGIIRTNTSEYYQYNLVHDDKYKLMAKVWRFNRIIHLLLRFIIFENGNFSEKKYRKGGLKLALENDDHSTNTMNDWNQLANNGNGAFSRYNVQNNSNWMGYYQTRKSSLNVNRSLTFQQIAEISNYTEVYRSAFIKKNKKNKLYTSGTYETGDYTIIQNVFAQDTDTCPFIAGNPNMFLELETGFDRSVWTAAGSKDFIHYFLKYLFFEEHVPHRSENDRIQEALLFQRQLYMLQLGHRSLKNFNPVQSNKTKKKP</sequence>
<organism evidence="4">
    <name type="scientific">viral metagenome</name>
    <dbReference type="NCBI Taxonomy" id="1070528"/>
    <lineage>
        <taxon>unclassified sequences</taxon>
        <taxon>metagenomes</taxon>
        <taxon>organismal metagenomes</taxon>
    </lineage>
</organism>
<reference evidence="4" key="1">
    <citation type="journal article" date="2020" name="Nature">
        <title>Giant virus diversity and host interactions through global metagenomics.</title>
        <authorList>
            <person name="Schulz F."/>
            <person name="Roux S."/>
            <person name="Paez-Espino D."/>
            <person name="Jungbluth S."/>
            <person name="Walsh D.A."/>
            <person name="Denef V.J."/>
            <person name="McMahon K.D."/>
            <person name="Konstantinidis K.T."/>
            <person name="Eloe-Fadrosh E.A."/>
            <person name="Kyrpides N.C."/>
            <person name="Woyke T."/>
        </authorList>
    </citation>
    <scope>NUCLEOTIDE SEQUENCE</scope>
    <source>
        <strain evidence="4">GVMAG-M-3300010157-4</strain>
    </source>
</reference>
<dbReference type="Pfam" id="PF00023">
    <property type="entry name" value="Ank"/>
    <property type="match status" value="1"/>
</dbReference>
<dbReference type="InterPro" id="IPR036770">
    <property type="entry name" value="Ankyrin_rpt-contain_sf"/>
</dbReference>
<dbReference type="SUPFAM" id="SSF48403">
    <property type="entry name" value="Ankyrin repeat"/>
    <property type="match status" value="1"/>
</dbReference>
<evidence type="ECO:0000256" key="2">
    <source>
        <dbReference type="ARBA" id="ARBA00023043"/>
    </source>
</evidence>
<dbReference type="Gene3D" id="1.25.40.20">
    <property type="entry name" value="Ankyrin repeat-containing domain"/>
    <property type="match status" value="2"/>
</dbReference>
<dbReference type="PROSITE" id="PS50297">
    <property type="entry name" value="ANK_REP_REGION"/>
    <property type="match status" value="1"/>
</dbReference>
<accession>A0A6C0B820</accession>
<keyword evidence="1" id="KW-0677">Repeat</keyword>
<dbReference type="PANTHER" id="PTHR24173:SF83">
    <property type="entry name" value="SOCS BOX DOMAIN-CONTAINING PROTEIN"/>
    <property type="match status" value="1"/>
</dbReference>
<dbReference type="PROSITE" id="PS50088">
    <property type="entry name" value="ANK_REPEAT"/>
    <property type="match status" value="1"/>
</dbReference>
<dbReference type="SMART" id="SM00248">
    <property type="entry name" value="ANK"/>
    <property type="match status" value="3"/>
</dbReference>
<name>A0A6C0B820_9ZZZZ</name>
<evidence type="ECO:0000256" key="1">
    <source>
        <dbReference type="ARBA" id="ARBA00022737"/>
    </source>
</evidence>
<feature type="region of interest" description="Disordered" evidence="3">
    <location>
        <begin position="152"/>
        <end position="215"/>
    </location>
</feature>
<evidence type="ECO:0000313" key="4">
    <source>
        <dbReference type="EMBL" id="QHS87623.1"/>
    </source>
</evidence>
<dbReference type="EMBL" id="MN739083">
    <property type="protein sequence ID" value="QHS87623.1"/>
    <property type="molecule type" value="Genomic_DNA"/>
</dbReference>